<keyword evidence="2" id="KW-0336">GPI-anchor</keyword>
<evidence type="ECO:0000256" key="8">
    <source>
        <dbReference type="ARBA" id="ARBA00023288"/>
    </source>
</evidence>
<proteinExistence type="predicted"/>
<evidence type="ECO:0000256" key="7">
    <source>
        <dbReference type="ARBA" id="ARBA00023180"/>
    </source>
</evidence>
<feature type="signal peptide" evidence="9">
    <location>
        <begin position="1"/>
        <end position="26"/>
    </location>
</feature>
<dbReference type="InterPro" id="IPR050975">
    <property type="entry name" value="Sleep_regulator"/>
</dbReference>
<feature type="chain" id="PRO_5028837680" evidence="9">
    <location>
        <begin position="27"/>
        <end position="190"/>
    </location>
</feature>
<keyword evidence="7" id="KW-0325">Glycoprotein</keyword>
<protein>
    <submittedName>
        <fullName evidence="11">Uncharacterized protein LOC112905398 isoform X1</fullName>
    </submittedName>
</protein>
<evidence type="ECO:0000256" key="9">
    <source>
        <dbReference type="SAM" id="SignalP"/>
    </source>
</evidence>
<sequence length="190" mass="21283">MAKLDTSLYAVLFLIVVTLNFNPCFGGSSQLRCYYCDASILSACDDPPVKAVLPSVECREPPAHVVSRDGQSVTDFVLSRSRDGQFNGVTLVTNILLREIPREAELTDQEYTFYCGKITLKSGDNESMQRRCLPVKKDILDVCNFIKEEIDERIQVTGCSLCDADLCNSSNKILISCTLILFNMIRLFIF</sequence>
<dbReference type="GeneID" id="112905398"/>
<dbReference type="Proteomes" id="UP000192223">
    <property type="component" value="Unplaced"/>
</dbReference>
<keyword evidence="6" id="KW-0472">Membrane</keyword>
<dbReference type="GO" id="GO:0030431">
    <property type="term" value="P:sleep"/>
    <property type="evidence" value="ECO:0007669"/>
    <property type="project" value="InterPro"/>
</dbReference>
<reference evidence="11" key="1">
    <citation type="submission" date="2025-08" db="UniProtKB">
        <authorList>
            <consortium name="RefSeq"/>
        </authorList>
    </citation>
    <scope>IDENTIFICATION</scope>
    <source>
        <tissue evidence="11">Entire body</tissue>
    </source>
</reference>
<comment type="subcellular location">
    <subcellularLocation>
        <location evidence="1">Membrane</location>
        <topology evidence="1">Lipid-anchor</topology>
        <topology evidence="1">GPI-anchor</topology>
    </subcellularLocation>
</comment>
<name>A0A7F5RC65_AGRPL</name>
<dbReference type="InterPro" id="IPR031424">
    <property type="entry name" value="QVR-like"/>
</dbReference>
<dbReference type="KEGG" id="apln:112905398"/>
<evidence type="ECO:0000256" key="5">
    <source>
        <dbReference type="ARBA" id="ARBA00022989"/>
    </source>
</evidence>
<keyword evidence="10" id="KW-1185">Reference proteome</keyword>
<evidence type="ECO:0000256" key="3">
    <source>
        <dbReference type="ARBA" id="ARBA00022692"/>
    </source>
</evidence>
<evidence type="ECO:0000256" key="1">
    <source>
        <dbReference type="ARBA" id="ARBA00004589"/>
    </source>
</evidence>
<evidence type="ECO:0000256" key="4">
    <source>
        <dbReference type="ARBA" id="ARBA00022729"/>
    </source>
</evidence>
<evidence type="ECO:0000313" key="11">
    <source>
        <dbReference type="RefSeq" id="XP_025833535.1"/>
    </source>
</evidence>
<keyword evidence="8" id="KW-0449">Lipoprotein</keyword>
<keyword evidence="3" id="KW-0812">Transmembrane</keyword>
<accession>A0A7F5RC65</accession>
<dbReference type="PANTHER" id="PTHR33562">
    <property type="entry name" value="ATILLA, ISOFORM B-RELATED-RELATED"/>
    <property type="match status" value="1"/>
</dbReference>
<evidence type="ECO:0000256" key="2">
    <source>
        <dbReference type="ARBA" id="ARBA00022622"/>
    </source>
</evidence>
<dbReference type="InParanoid" id="A0A7F5RC65"/>
<keyword evidence="5" id="KW-1133">Transmembrane helix</keyword>
<keyword evidence="4 9" id="KW-0732">Signal</keyword>
<dbReference type="Pfam" id="PF17064">
    <property type="entry name" value="QVR"/>
    <property type="match status" value="1"/>
</dbReference>
<dbReference type="GO" id="GO:0098552">
    <property type="term" value="C:side of membrane"/>
    <property type="evidence" value="ECO:0007669"/>
    <property type="project" value="UniProtKB-KW"/>
</dbReference>
<organism evidence="10 11">
    <name type="scientific">Agrilus planipennis</name>
    <name type="common">Emerald ash borer</name>
    <name type="synonym">Agrilus marcopoli</name>
    <dbReference type="NCBI Taxonomy" id="224129"/>
    <lineage>
        <taxon>Eukaryota</taxon>
        <taxon>Metazoa</taxon>
        <taxon>Ecdysozoa</taxon>
        <taxon>Arthropoda</taxon>
        <taxon>Hexapoda</taxon>
        <taxon>Insecta</taxon>
        <taxon>Pterygota</taxon>
        <taxon>Neoptera</taxon>
        <taxon>Endopterygota</taxon>
        <taxon>Coleoptera</taxon>
        <taxon>Polyphaga</taxon>
        <taxon>Elateriformia</taxon>
        <taxon>Buprestoidea</taxon>
        <taxon>Buprestidae</taxon>
        <taxon>Agrilinae</taxon>
        <taxon>Agrilus</taxon>
    </lineage>
</organism>
<dbReference type="AlphaFoldDB" id="A0A7F5RC65"/>
<evidence type="ECO:0000313" key="10">
    <source>
        <dbReference type="Proteomes" id="UP000192223"/>
    </source>
</evidence>
<dbReference type="RefSeq" id="XP_025833535.1">
    <property type="nucleotide sequence ID" value="XM_025977750.1"/>
</dbReference>
<dbReference type="GO" id="GO:0032222">
    <property type="term" value="P:regulation of synaptic transmission, cholinergic"/>
    <property type="evidence" value="ECO:0007669"/>
    <property type="project" value="InterPro"/>
</dbReference>
<gene>
    <name evidence="11" type="primary">LOC112905398</name>
</gene>
<evidence type="ECO:0000256" key="6">
    <source>
        <dbReference type="ARBA" id="ARBA00023136"/>
    </source>
</evidence>